<reference evidence="1 2" key="1">
    <citation type="submission" date="2021-06" db="EMBL/GenBank/DDBJ databases">
        <authorList>
            <person name="Palmer J.M."/>
        </authorList>
    </citation>
    <scope>NUCLEOTIDE SEQUENCE [LARGE SCALE GENOMIC DNA]</scope>
    <source>
        <strain evidence="1 2">GA_2019</strain>
        <tissue evidence="1">Muscle</tissue>
    </source>
</reference>
<proteinExistence type="predicted"/>
<gene>
    <name evidence="1" type="ORF">GOODEAATRI_025615</name>
</gene>
<name>A0ABV0NXQ5_9TELE</name>
<dbReference type="EMBL" id="JAHRIO010053012">
    <property type="protein sequence ID" value="MEQ2176197.1"/>
    <property type="molecule type" value="Genomic_DNA"/>
</dbReference>
<protein>
    <submittedName>
        <fullName evidence="1">Uncharacterized protein</fullName>
    </submittedName>
</protein>
<keyword evidence="2" id="KW-1185">Reference proteome</keyword>
<dbReference type="Proteomes" id="UP001476798">
    <property type="component" value="Unassembled WGS sequence"/>
</dbReference>
<evidence type="ECO:0000313" key="1">
    <source>
        <dbReference type="EMBL" id="MEQ2176197.1"/>
    </source>
</evidence>
<evidence type="ECO:0000313" key="2">
    <source>
        <dbReference type="Proteomes" id="UP001476798"/>
    </source>
</evidence>
<comment type="caution">
    <text evidence="1">The sequence shown here is derived from an EMBL/GenBank/DDBJ whole genome shotgun (WGS) entry which is preliminary data.</text>
</comment>
<feature type="non-terminal residue" evidence="1">
    <location>
        <position position="1"/>
    </location>
</feature>
<sequence length="151" mass="16213">VSSSGQRRHTQLISESHPEVQVLTNTNNRFNCGSFCLNQRDGLRRTSEEAFCCRGNRPHPSQQQLHRQGASVLSPAHFLCLLPPPSPPITTPDTKAPCVTVGPQPPAGGTAALIAPYFFIQSAASINVSPASSSRQTRHLEFALVSALTVS</sequence>
<organism evidence="1 2">
    <name type="scientific">Goodea atripinnis</name>
    <dbReference type="NCBI Taxonomy" id="208336"/>
    <lineage>
        <taxon>Eukaryota</taxon>
        <taxon>Metazoa</taxon>
        <taxon>Chordata</taxon>
        <taxon>Craniata</taxon>
        <taxon>Vertebrata</taxon>
        <taxon>Euteleostomi</taxon>
        <taxon>Actinopterygii</taxon>
        <taxon>Neopterygii</taxon>
        <taxon>Teleostei</taxon>
        <taxon>Neoteleostei</taxon>
        <taxon>Acanthomorphata</taxon>
        <taxon>Ovalentaria</taxon>
        <taxon>Atherinomorphae</taxon>
        <taxon>Cyprinodontiformes</taxon>
        <taxon>Goodeidae</taxon>
        <taxon>Goodea</taxon>
    </lineage>
</organism>
<accession>A0ABV0NXQ5</accession>